<dbReference type="Pfam" id="PF18962">
    <property type="entry name" value="Por_Secre_tail"/>
    <property type="match status" value="1"/>
</dbReference>
<dbReference type="EMBL" id="FNGS01000001">
    <property type="protein sequence ID" value="SDL19919.1"/>
    <property type="molecule type" value="Genomic_DNA"/>
</dbReference>
<protein>
    <submittedName>
        <fullName evidence="4">Por secretion system C-terminal sorting domain-containing protein</fullName>
    </submittedName>
</protein>
<name>A0A1G9I3X7_9BACT</name>
<feature type="signal peptide" evidence="2">
    <location>
        <begin position="1"/>
        <end position="20"/>
    </location>
</feature>
<feature type="region of interest" description="Disordered" evidence="1">
    <location>
        <begin position="149"/>
        <end position="171"/>
    </location>
</feature>
<dbReference type="NCBIfam" id="TIGR04183">
    <property type="entry name" value="Por_Secre_tail"/>
    <property type="match status" value="1"/>
</dbReference>
<feature type="compositionally biased region" description="Low complexity" evidence="1">
    <location>
        <begin position="157"/>
        <end position="171"/>
    </location>
</feature>
<sequence length="356" mass="37897">MKKLIFFLSAFSLTCLSAFADTNPFVTNAAISPAPISGGNPYATLSFSVGNSGSQTISHQDIDGNADPITIRISLAGGTFDATHFATPEEAVGGSWKNLFSWSYDAATATYTATQIAPLPADDAGDITIAYKATVATASGTANNGFTVNLESNGNAPNGPGTNDTTDDSTSTKTFVDGPLPVTLVSFTAKPENGLSLLQWVSSEEKNTDRFEVQHSVNTRNWRAVGEVKAAGNSKLLTTYNFTHTQPLSGTNYYRLKMIDLDGSYEYSKTASIVFGEITPRPIVYPNPTSGVIKLGQADLTKIDSVELISPQGQVVHKSARFPEEGIRVQAGKGFYLLKVSNTDGSQSTHKVLITQ</sequence>
<dbReference type="AlphaFoldDB" id="A0A1G9I3X7"/>
<dbReference type="RefSeq" id="WP_093196849.1">
    <property type="nucleotide sequence ID" value="NZ_FNGS01000001.1"/>
</dbReference>
<gene>
    <name evidence="4" type="ORF">SAMN04488090_0326</name>
</gene>
<dbReference type="Proteomes" id="UP000198901">
    <property type="component" value="Unassembled WGS sequence"/>
</dbReference>
<accession>A0A1G9I3X7</accession>
<evidence type="ECO:0000313" key="4">
    <source>
        <dbReference type="EMBL" id="SDL19919.1"/>
    </source>
</evidence>
<evidence type="ECO:0000259" key="3">
    <source>
        <dbReference type="Pfam" id="PF18962"/>
    </source>
</evidence>
<reference evidence="4 5" key="1">
    <citation type="submission" date="2016-10" db="EMBL/GenBank/DDBJ databases">
        <authorList>
            <person name="de Groot N.N."/>
        </authorList>
    </citation>
    <scope>NUCLEOTIDE SEQUENCE [LARGE SCALE GENOMIC DNA]</scope>
    <source>
        <strain evidence="4 5">DSM 21668</strain>
    </source>
</reference>
<dbReference type="STRING" id="563176.SAMN04488090_0326"/>
<dbReference type="InterPro" id="IPR026444">
    <property type="entry name" value="Secre_tail"/>
</dbReference>
<evidence type="ECO:0000256" key="2">
    <source>
        <dbReference type="SAM" id="SignalP"/>
    </source>
</evidence>
<organism evidence="4 5">
    <name type="scientific">Siphonobacter aquaeclarae</name>
    <dbReference type="NCBI Taxonomy" id="563176"/>
    <lineage>
        <taxon>Bacteria</taxon>
        <taxon>Pseudomonadati</taxon>
        <taxon>Bacteroidota</taxon>
        <taxon>Cytophagia</taxon>
        <taxon>Cytophagales</taxon>
        <taxon>Cytophagaceae</taxon>
        <taxon>Siphonobacter</taxon>
    </lineage>
</organism>
<feature type="domain" description="Secretion system C-terminal sorting" evidence="3">
    <location>
        <begin position="284"/>
        <end position="354"/>
    </location>
</feature>
<evidence type="ECO:0000256" key="1">
    <source>
        <dbReference type="SAM" id="MobiDB-lite"/>
    </source>
</evidence>
<feature type="chain" id="PRO_5011540846" evidence="2">
    <location>
        <begin position="21"/>
        <end position="356"/>
    </location>
</feature>
<proteinExistence type="predicted"/>
<keyword evidence="5" id="KW-1185">Reference proteome</keyword>
<evidence type="ECO:0000313" key="5">
    <source>
        <dbReference type="Proteomes" id="UP000198901"/>
    </source>
</evidence>
<dbReference type="OrthoDB" id="976481at2"/>
<keyword evidence="2" id="KW-0732">Signal</keyword>